<dbReference type="Pfam" id="PF06658">
    <property type="entry name" value="DUF1168"/>
    <property type="match status" value="1"/>
</dbReference>
<proteinExistence type="predicted"/>
<feature type="compositionally biased region" description="Basic and acidic residues" evidence="1">
    <location>
        <begin position="95"/>
        <end position="113"/>
    </location>
</feature>
<feature type="region of interest" description="Disordered" evidence="1">
    <location>
        <begin position="21"/>
        <end position="182"/>
    </location>
</feature>
<sequence length="182" mass="20887">MSKTNLSALERQRHEMERLMANPERVINLPNSTQAKAGDSISQHQVPSFATTTRSSTAGASSGEFHVYKNAKRKNIDRQEEEESMLRAQNEAEDFEKRRREAQIRDKQKTNKNREKRRKRNDKFKNKAQSQNSTQPNVIAMQGSGSKPLVSHNSQREIEAEQNQEQTRDSSSQGIKIVEDTF</sequence>
<feature type="compositionally biased region" description="Low complexity" evidence="1">
    <location>
        <begin position="50"/>
        <end position="63"/>
    </location>
</feature>
<dbReference type="PANTHER" id="PTHR13507:SF0">
    <property type="entry name" value="PRKR-INTERACTING PROTEIN 1"/>
    <property type="match status" value="1"/>
</dbReference>
<dbReference type="AlphaFoldDB" id="A0A642UNF7"/>
<evidence type="ECO:0000313" key="3">
    <source>
        <dbReference type="Proteomes" id="UP000761534"/>
    </source>
</evidence>
<reference evidence="2" key="1">
    <citation type="journal article" date="2019" name="G3 (Bethesda)">
        <title>Genome Assemblies of Two Rare Opportunistic Yeast Pathogens: Diutina rugosa (syn. Candida rugosa) and Trichomonascus ciferrii (syn. Candida ciferrii).</title>
        <authorList>
            <person name="Mixao V."/>
            <person name="Saus E."/>
            <person name="Hansen A.P."/>
            <person name="Lass-Florl C."/>
            <person name="Gabaldon T."/>
        </authorList>
    </citation>
    <scope>NUCLEOTIDE SEQUENCE</scope>
    <source>
        <strain evidence="2">CBS 4856</strain>
    </source>
</reference>
<dbReference type="VEuPathDB" id="FungiDB:TRICI_005903"/>
<feature type="compositionally biased region" description="Polar residues" evidence="1">
    <location>
        <begin position="161"/>
        <end position="174"/>
    </location>
</feature>
<feature type="compositionally biased region" description="Polar residues" evidence="1">
    <location>
        <begin position="29"/>
        <end position="49"/>
    </location>
</feature>
<dbReference type="PANTHER" id="PTHR13507">
    <property type="entry name" value="PRKR-INTERACTING PROTEIN 1"/>
    <property type="match status" value="1"/>
</dbReference>
<dbReference type="Proteomes" id="UP000761534">
    <property type="component" value="Unassembled WGS sequence"/>
</dbReference>
<evidence type="ECO:0000256" key="1">
    <source>
        <dbReference type="SAM" id="MobiDB-lite"/>
    </source>
</evidence>
<feature type="compositionally biased region" description="Polar residues" evidence="1">
    <location>
        <begin position="128"/>
        <end position="137"/>
    </location>
</feature>
<comment type="caution">
    <text evidence="2">The sequence shown here is derived from an EMBL/GenBank/DDBJ whole genome shotgun (WGS) entry which is preliminary data.</text>
</comment>
<evidence type="ECO:0008006" key="4">
    <source>
        <dbReference type="Google" id="ProtNLM"/>
    </source>
</evidence>
<organism evidence="2 3">
    <name type="scientific">Trichomonascus ciferrii</name>
    <dbReference type="NCBI Taxonomy" id="44093"/>
    <lineage>
        <taxon>Eukaryota</taxon>
        <taxon>Fungi</taxon>
        <taxon>Dikarya</taxon>
        <taxon>Ascomycota</taxon>
        <taxon>Saccharomycotina</taxon>
        <taxon>Dipodascomycetes</taxon>
        <taxon>Dipodascales</taxon>
        <taxon>Trichomonascaceae</taxon>
        <taxon>Trichomonascus</taxon>
        <taxon>Trichomonascus ciferrii complex</taxon>
    </lineage>
</organism>
<dbReference type="GO" id="GO:0003725">
    <property type="term" value="F:double-stranded RNA binding"/>
    <property type="evidence" value="ECO:0007669"/>
    <property type="project" value="InterPro"/>
</dbReference>
<dbReference type="EMBL" id="SWFS01000467">
    <property type="protein sequence ID" value="KAA8902301.1"/>
    <property type="molecule type" value="Genomic_DNA"/>
</dbReference>
<name>A0A642UNF7_9ASCO</name>
<gene>
    <name evidence="2" type="ORF">TRICI_005903</name>
</gene>
<protein>
    <recommendedName>
        <fullName evidence="4">PRKR-interacting protein 1</fullName>
    </recommendedName>
</protein>
<dbReference type="GO" id="GO:0005730">
    <property type="term" value="C:nucleolus"/>
    <property type="evidence" value="ECO:0007669"/>
    <property type="project" value="TreeGrafter"/>
</dbReference>
<evidence type="ECO:0000313" key="2">
    <source>
        <dbReference type="EMBL" id="KAA8902301.1"/>
    </source>
</evidence>
<dbReference type="GO" id="GO:0019901">
    <property type="term" value="F:protein kinase binding"/>
    <property type="evidence" value="ECO:0007669"/>
    <property type="project" value="TreeGrafter"/>
</dbReference>
<dbReference type="GO" id="GO:0004860">
    <property type="term" value="F:protein kinase inhibitor activity"/>
    <property type="evidence" value="ECO:0007669"/>
    <property type="project" value="TreeGrafter"/>
</dbReference>
<dbReference type="OrthoDB" id="10067079at2759"/>
<keyword evidence="3" id="KW-1185">Reference proteome</keyword>
<dbReference type="InterPro" id="IPR009548">
    <property type="entry name" value="Prkrip1"/>
</dbReference>
<accession>A0A642UNF7</accession>